<evidence type="ECO:0000313" key="2">
    <source>
        <dbReference type="Proteomes" id="UP000050525"/>
    </source>
</evidence>
<accession>A0A151N5R6</accession>
<gene>
    <name evidence="1" type="ORF">Y1Q_0012169</name>
</gene>
<dbReference type="EMBL" id="AKHW03004011">
    <property type="protein sequence ID" value="KYO31939.1"/>
    <property type="molecule type" value="Genomic_DNA"/>
</dbReference>
<dbReference type="Proteomes" id="UP000050525">
    <property type="component" value="Unassembled WGS sequence"/>
</dbReference>
<sequence>MVKQLSRVFFLPKLNNTLCSFIFLPSLPSLSTTISLKLLLLVEIFVRKITDNTTSQLMEAESQCAFRVMLKIFLSRKQEEKLLRTVNPRLYLL</sequence>
<reference evidence="1 2" key="1">
    <citation type="journal article" date="2012" name="Genome Biol.">
        <title>Sequencing three crocodilian genomes to illuminate the evolution of archosaurs and amniotes.</title>
        <authorList>
            <person name="St John J.A."/>
            <person name="Braun E.L."/>
            <person name="Isberg S.R."/>
            <person name="Miles L.G."/>
            <person name="Chong A.Y."/>
            <person name="Gongora J."/>
            <person name="Dalzell P."/>
            <person name="Moran C."/>
            <person name="Bed'hom B."/>
            <person name="Abzhanov A."/>
            <person name="Burgess S.C."/>
            <person name="Cooksey A.M."/>
            <person name="Castoe T.A."/>
            <person name="Crawford N.G."/>
            <person name="Densmore L.D."/>
            <person name="Drew J.C."/>
            <person name="Edwards S.V."/>
            <person name="Faircloth B.C."/>
            <person name="Fujita M.K."/>
            <person name="Greenwold M.J."/>
            <person name="Hoffmann F.G."/>
            <person name="Howard J.M."/>
            <person name="Iguchi T."/>
            <person name="Janes D.E."/>
            <person name="Khan S.Y."/>
            <person name="Kohno S."/>
            <person name="de Koning A.J."/>
            <person name="Lance S.L."/>
            <person name="McCarthy F.M."/>
            <person name="McCormack J.E."/>
            <person name="Merchant M.E."/>
            <person name="Peterson D.G."/>
            <person name="Pollock D.D."/>
            <person name="Pourmand N."/>
            <person name="Raney B.J."/>
            <person name="Roessler K.A."/>
            <person name="Sanford J.R."/>
            <person name="Sawyer R.H."/>
            <person name="Schmidt C.J."/>
            <person name="Triplett E.W."/>
            <person name="Tuberville T.D."/>
            <person name="Venegas-Anaya M."/>
            <person name="Howard J.T."/>
            <person name="Jarvis E.D."/>
            <person name="Guillette L.J.Jr."/>
            <person name="Glenn T.C."/>
            <person name="Green R.E."/>
            <person name="Ray D.A."/>
        </authorList>
    </citation>
    <scope>NUCLEOTIDE SEQUENCE [LARGE SCALE GENOMIC DNA]</scope>
    <source>
        <strain evidence="1">KSC_2009_1</strain>
    </source>
</reference>
<proteinExistence type="predicted"/>
<name>A0A151N5R6_ALLMI</name>
<protein>
    <submittedName>
        <fullName evidence="1">Uncharacterized protein</fullName>
    </submittedName>
</protein>
<comment type="caution">
    <text evidence="1">The sequence shown here is derived from an EMBL/GenBank/DDBJ whole genome shotgun (WGS) entry which is preliminary data.</text>
</comment>
<keyword evidence="2" id="KW-1185">Reference proteome</keyword>
<evidence type="ECO:0000313" key="1">
    <source>
        <dbReference type="EMBL" id="KYO31939.1"/>
    </source>
</evidence>
<organism evidence="1 2">
    <name type="scientific">Alligator mississippiensis</name>
    <name type="common">American alligator</name>
    <dbReference type="NCBI Taxonomy" id="8496"/>
    <lineage>
        <taxon>Eukaryota</taxon>
        <taxon>Metazoa</taxon>
        <taxon>Chordata</taxon>
        <taxon>Craniata</taxon>
        <taxon>Vertebrata</taxon>
        <taxon>Euteleostomi</taxon>
        <taxon>Archelosauria</taxon>
        <taxon>Archosauria</taxon>
        <taxon>Crocodylia</taxon>
        <taxon>Alligatoridae</taxon>
        <taxon>Alligatorinae</taxon>
        <taxon>Alligator</taxon>
    </lineage>
</organism>
<dbReference type="AlphaFoldDB" id="A0A151N5R6"/>